<comment type="caution">
    <text evidence="2">The sequence shown here is derived from an EMBL/GenBank/DDBJ whole genome shotgun (WGS) entry which is preliminary data.</text>
</comment>
<dbReference type="SUPFAM" id="SSF143437">
    <property type="entry name" value="THUMP domain-like"/>
    <property type="match status" value="1"/>
</dbReference>
<dbReference type="GO" id="GO:0052837">
    <property type="term" value="P:thiazole biosynthetic process"/>
    <property type="evidence" value="ECO:0007669"/>
    <property type="project" value="TreeGrafter"/>
</dbReference>
<dbReference type="GO" id="GO:0005829">
    <property type="term" value="C:cytosol"/>
    <property type="evidence" value="ECO:0007669"/>
    <property type="project" value="TreeGrafter"/>
</dbReference>
<evidence type="ECO:0000313" key="2">
    <source>
        <dbReference type="EMBL" id="RQD85194.1"/>
    </source>
</evidence>
<dbReference type="EMBL" id="QZAB01000334">
    <property type="protein sequence ID" value="RQD85194.1"/>
    <property type="molecule type" value="Genomic_DNA"/>
</dbReference>
<dbReference type="InterPro" id="IPR054173">
    <property type="entry name" value="ThiI_fer"/>
</dbReference>
<dbReference type="InterPro" id="IPR049962">
    <property type="entry name" value="THUMP_ThiI"/>
</dbReference>
<protein>
    <submittedName>
        <fullName evidence="2">tRNA 4-thiouridine(8) synthase ThiI</fullName>
    </submittedName>
</protein>
<dbReference type="PANTHER" id="PTHR43209">
    <property type="entry name" value="TRNA SULFURTRANSFERASE"/>
    <property type="match status" value="1"/>
</dbReference>
<dbReference type="InterPro" id="IPR050102">
    <property type="entry name" value="tRNA_sulfurtransferase_ThiI"/>
</dbReference>
<dbReference type="Pfam" id="PF22025">
    <property type="entry name" value="ThiI_fer"/>
    <property type="match status" value="1"/>
</dbReference>
<sequence length="98" mass="11058">MIDAVIVRYGELALKNKGTRRWYEKILMQNIKGMLNSLNISYSDVSREWGRIFVHTTDPKAAKATSNVFGVVSTSPVRTTEATLENIAQYAEDYAENV</sequence>
<feature type="non-terminal residue" evidence="2">
    <location>
        <position position="98"/>
    </location>
</feature>
<dbReference type="AlphaFoldDB" id="A0A3R7XHY3"/>
<dbReference type="PANTHER" id="PTHR43209:SF1">
    <property type="entry name" value="TRNA SULFURTRANSFERASE"/>
    <property type="match status" value="1"/>
</dbReference>
<organism evidence="2 3">
    <name type="scientific">Methanosalsum natronophilum</name>
    <dbReference type="NCBI Taxonomy" id="768733"/>
    <lineage>
        <taxon>Archaea</taxon>
        <taxon>Methanobacteriati</taxon>
        <taxon>Methanobacteriota</taxon>
        <taxon>Stenosarchaea group</taxon>
        <taxon>Methanomicrobia</taxon>
        <taxon>Methanosarcinales</taxon>
        <taxon>Methanosarcinaceae</taxon>
        <taxon>Methanosalsum</taxon>
    </lineage>
</organism>
<proteinExistence type="predicted"/>
<feature type="domain" description="ThiI ferredoxin-like" evidence="1">
    <location>
        <begin position="5"/>
        <end position="75"/>
    </location>
</feature>
<evidence type="ECO:0000259" key="1">
    <source>
        <dbReference type="Pfam" id="PF22025"/>
    </source>
</evidence>
<dbReference type="CDD" id="cd11716">
    <property type="entry name" value="THUMP_ThiI"/>
    <property type="match status" value="1"/>
</dbReference>
<dbReference type="Proteomes" id="UP000284763">
    <property type="component" value="Unassembled WGS sequence"/>
</dbReference>
<dbReference type="Gene3D" id="3.30.70.1510">
    <property type="entry name" value="THUMP domain-like"/>
    <property type="match status" value="1"/>
</dbReference>
<accession>A0A3R7XHY3</accession>
<evidence type="ECO:0000313" key="3">
    <source>
        <dbReference type="Proteomes" id="UP000284763"/>
    </source>
</evidence>
<gene>
    <name evidence="2" type="ORF">D5R95_05275</name>
</gene>
<name>A0A3R7XHY3_9EURY</name>
<dbReference type="GO" id="GO:0002937">
    <property type="term" value="P:tRNA 4-thiouridine biosynthesis"/>
    <property type="evidence" value="ECO:0007669"/>
    <property type="project" value="TreeGrafter"/>
</dbReference>
<reference evidence="2 3" key="1">
    <citation type="submission" date="2018-08" db="EMBL/GenBank/DDBJ databases">
        <title>The metabolism and importance of syntrophic acetate oxidation coupled to methane or sulfide production in haloalkaline environments.</title>
        <authorList>
            <person name="Timmers P.H.A."/>
            <person name="Vavourakis C.D."/>
            <person name="Sorokin D.Y."/>
            <person name="Sinninghe Damste J.S."/>
            <person name="Muyzer G."/>
            <person name="Stams A.J.M."/>
            <person name="Plugge C.M."/>
        </authorList>
    </citation>
    <scope>NUCLEOTIDE SEQUENCE [LARGE SCALE GENOMIC DNA]</scope>
    <source>
        <strain evidence="2">MSAO_Arc3</strain>
    </source>
</reference>